<dbReference type="EMBL" id="VUJX02000008">
    <property type="protein sequence ID" value="KAL0932746.1"/>
    <property type="molecule type" value="Genomic_DNA"/>
</dbReference>
<protein>
    <submittedName>
        <fullName evidence="1">Peptidase s41 family protein</fullName>
    </submittedName>
</protein>
<evidence type="ECO:0000313" key="2">
    <source>
        <dbReference type="Proteomes" id="UP000805649"/>
    </source>
</evidence>
<proteinExistence type="predicted"/>
<organism evidence="1 2">
    <name type="scientific">Colletotrichum truncatum</name>
    <name type="common">Anthracnose fungus</name>
    <name type="synonym">Colletotrichum capsici</name>
    <dbReference type="NCBI Taxonomy" id="5467"/>
    <lineage>
        <taxon>Eukaryota</taxon>
        <taxon>Fungi</taxon>
        <taxon>Dikarya</taxon>
        <taxon>Ascomycota</taxon>
        <taxon>Pezizomycotina</taxon>
        <taxon>Sordariomycetes</taxon>
        <taxon>Hypocreomycetidae</taxon>
        <taxon>Glomerellales</taxon>
        <taxon>Glomerellaceae</taxon>
        <taxon>Colletotrichum</taxon>
        <taxon>Colletotrichum truncatum species complex</taxon>
    </lineage>
</organism>
<gene>
    <name evidence="1" type="ORF">CTRU02_211709</name>
</gene>
<evidence type="ECO:0000313" key="1">
    <source>
        <dbReference type="EMBL" id="KAL0932746.1"/>
    </source>
</evidence>
<sequence length="781" mass="85378">MRLSLPWALALASTTTAANLHAANKANNKPAPTSTSKNPCNVAKAAAEYYLAASPSATVAFIEPSLAYNCLNAVAVDKERDLDLLNYLEPYIAFQSTLEPLADPPKGYLIPGVDVIAGFGQIRAKLMKGHYKSQLDFALELRHLFSQASDGHFLYKPALLSIFGFISKNGVVSVADEANGLPSVYLRSDFEKDVSSNTDVYDIESIDGVPVHEFLEAQAARQLTQDPDAKYNKMFSNPAMAAQDGGDAFTIRFAGNTPDQEVIKFTNGTTYVNKLYARISKSALEHLNTPEELHEFFEVPATRTAEVPSSKPSASKPTSSAKPSKTALPGYPKPVSFHAHEWVSGYFLEGKGYEDVAVLAVLSFSPWSVASGSVNGSFEIQEARRTVAEFLKEAKKAGKKKLVIDLQGNGGGYVVAGFQLYNQLFPKAADIWDGNRLRANEALNALGATAADTSPKILDDFIGSFLDEKLKPYETWGDLYGPQFIGEQNVTNLLRFDHAELGYPKSKEDQLFDPKNIVVVTDGGCASTCTIFTGLLVREHGVRTIALGGRPLATAMQAVGGVEGAQVLDFIDLQQVVMKVGLDAVKNKNTKLLEKVFDDLPDIGEPPLLPPLANAGAFNYRNAYSRKNVNGYPEQFRYEAANCRLFYTEKMVYDPVAIWSATADAAWGKGKCVAGSTVNTDGTISDKTVDYNDKVVSGVAAYKGPGSLSFKGDYEPPKPFIRQKASHKRSIEDQLTPPDGFEYQFKQKIGDIKEYFEENVPGDWEYKEKPKWGGFSRAYEN</sequence>
<name>A0ACC3YLG5_COLTU</name>
<accession>A0ACC3YLG5</accession>
<dbReference type="Proteomes" id="UP000805649">
    <property type="component" value="Unassembled WGS sequence"/>
</dbReference>
<comment type="caution">
    <text evidence="1">The sequence shown here is derived from an EMBL/GenBank/DDBJ whole genome shotgun (WGS) entry which is preliminary data.</text>
</comment>
<reference evidence="1 2" key="1">
    <citation type="journal article" date="2020" name="Phytopathology">
        <title>Genome Sequence Resources of Colletotrichum truncatum, C. plurivorum, C. musicola, and C. sojae: Four Species Pathogenic to Soybean (Glycine max).</title>
        <authorList>
            <person name="Rogerio F."/>
            <person name="Boufleur T.R."/>
            <person name="Ciampi-Guillardi M."/>
            <person name="Sukno S.A."/>
            <person name="Thon M.R."/>
            <person name="Massola Junior N.S."/>
            <person name="Baroncelli R."/>
        </authorList>
    </citation>
    <scope>NUCLEOTIDE SEQUENCE [LARGE SCALE GENOMIC DNA]</scope>
    <source>
        <strain evidence="1 2">CMES1059</strain>
    </source>
</reference>
<keyword evidence="2" id="KW-1185">Reference proteome</keyword>